<proteinExistence type="predicted"/>
<dbReference type="EMBL" id="SHNO01000001">
    <property type="protein sequence ID" value="MCX2976811.1"/>
    <property type="molecule type" value="Genomic_DNA"/>
</dbReference>
<evidence type="ECO:0000256" key="2">
    <source>
        <dbReference type="ARBA" id="ARBA00022603"/>
    </source>
</evidence>
<evidence type="ECO:0000256" key="7">
    <source>
        <dbReference type="ARBA" id="ARBA00023014"/>
    </source>
</evidence>
<dbReference type="InterPro" id="IPR006638">
    <property type="entry name" value="Elp3/MiaA/NifB-like_rSAM"/>
</dbReference>
<keyword evidence="6" id="KW-0408">Iron</keyword>
<evidence type="ECO:0000259" key="8">
    <source>
        <dbReference type="PROSITE" id="PS51332"/>
    </source>
</evidence>
<evidence type="ECO:0000313" key="11">
    <source>
        <dbReference type="Proteomes" id="UP001143304"/>
    </source>
</evidence>
<dbReference type="Proteomes" id="UP001143304">
    <property type="component" value="Unassembled WGS sequence"/>
</dbReference>
<dbReference type="SUPFAM" id="SSF52242">
    <property type="entry name" value="Cobalamin (vitamin B12)-binding domain"/>
    <property type="match status" value="1"/>
</dbReference>
<keyword evidence="4" id="KW-0949">S-adenosyl-L-methionine</keyword>
<dbReference type="InterPro" id="IPR006158">
    <property type="entry name" value="Cobalamin-bd"/>
</dbReference>
<dbReference type="InterPro" id="IPR051198">
    <property type="entry name" value="BchE-like"/>
</dbReference>
<dbReference type="InterPro" id="IPR023404">
    <property type="entry name" value="rSAM_horseshoe"/>
</dbReference>
<evidence type="ECO:0000256" key="6">
    <source>
        <dbReference type="ARBA" id="ARBA00023004"/>
    </source>
</evidence>
<dbReference type="CDD" id="cd01335">
    <property type="entry name" value="Radical_SAM"/>
    <property type="match status" value="1"/>
</dbReference>
<evidence type="ECO:0000256" key="4">
    <source>
        <dbReference type="ARBA" id="ARBA00022691"/>
    </source>
</evidence>
<dbReference type="InterPro" id="IPR034466">
    <property type="entry name" value="Methyltransferase_Class_B"/>
</dbReference>
<comment type="cofactor">
    <cofactor evidence="1">
        <name>[4Fe-4S] cluster</name>
        <dbReference type="ChEBI" id="CHEBI:49883"/>
    </cofactor>
</comment>
<dbReference type="SFLD" id="SFLDS00029">
    <property type="entry name" value="Radical_SAM"/>
    <property type="match status" value="1"/>
</dbReference>
<dbReference type="SFLD" id="SFLDG01123">
    <property type="entry name" value="methyltransferase_(Class_B)"/>
    <property type="match status" value="1"/>
</dbReference>
<dbReference type="InterPro" id="IPR036724">
    <property type="entry name" value="Cobalamin-bd_sf"/>
</dbReference>
<dbReference type="Gene3D" id="3.40.50.280">
    <property type="entry name" value="Cobalamin-binding domain"/>
    <property type="match status" value="1"/>
</dbReference>
<gene>
    <name evidence="10" type="ORF">EYC82_05530</name>
</gene>
<accession>A0ABT3T3G5</accession>
<sequence length="539" mass="61396">MSHEVILINPPQVFTKNQVASGITPPLGIAYLASVLELHDITVDIIDSVGLEPQTIHPFEKETFVRGVHFGDIVARLDDEVKIVGISNLFSFAYPVVQELCRQIRAFRSDIKIVLGGPHPSALYEEVLTEDKDLVDFVILGEGELPFLELCQKLLQQNMVLQTNIGSDIANLAFLDEDGKCVMGTEKLARNTKLNSDTIPFPARHLLPMENYILAQESHGFSNGRWTSMISSRGCPYGCTFCASRKTRWVSRSATDVADEIEYCIENWDIREFHFEDDNMTINVKRLIEICNEIKRRKLDIRWQTPNGIRASRIDEEMLTAMKDSGCEHVTLAPESGSPRVLTDIVQKGKDFDLQHLKDCGATAHKIGLKVAAYFVLGLPGETREDMEMTIAYARELAKVGVDEVNFGLFIPLPGTPLWEPSKHKIKDLDWLDLLTVGDLAKAVSFNDEVGSKELDWVRKKAYMSFLLTRIIYHPTQFAGTIFNVFRGIEKTKSERVLRNLVRRYKKDAKDGINKLVFDNRTFYAYRHMYRKIFRLIFR</sequence>
<dbReference type="Pfam" id="PF02310">
    <property type="entry name" value="B12-binding"/>
    <property type="match status" value="1"/>
</dbReference>
<dbReference type="InterPro" id="IPR007197">
    <property type="entry name" value="rSAM"/>
</dbReference>
<evidence type="ECO:0000256" key="5">
    <source>
        <dbReference type="ARBA" id="ARBA00022723"/>
    </source>
</evidence>
<evidence type="ECO:0000313" key="10">
    <source>
        <dbReference type="EMBL" id="MCX2976811.1"/>
    </source>
</evidence>
<keyword evidence="2" id="KW-0489">Methyltransferase</keyword>
<keyword evidence="7" id="KW-0411">Iron-sulfur</keyword>
<dbReference type="InterPro" id="IPR058240">
    <property type="entry name" value="rSAM_sf"/>
</dbReference>
<dbReference type="SUPFAM" id="SSF102114">
    <property type="entry name" value="Radical SAM enzymes"/>
    <property type="match status" value="1"/>
</dbReference>
<evidence type="ECO:0000256" key="1">
    <source>
        <dbReference type="ARBA" id="ARBA00001966"/>
    </source>
</evidence>
<evidence type="ECO:0000259" key="9">
    <source>
        <dbReference type="PROSITE" id="PS51918"/>
    </source>
</evidence>
<dbReference type="RefSeq" id="WP_279248552.1">
    <property type="nucleotide sequence ID" value="NZ_SHNO01000001.1"/>
</dbReference>
<comment type="caution">
    <text evidence="10">The sequence shown here is derived from an EMBL/GenBank/DDBJ whole genome shotgun (WGS) entry which is preliminary data.</text>
</comment>
<dbReference type="PROSITE" id="PS51332">
    <property type="entry name" value="B12_BINDING"/>
    <property type="match status" value="1"/>
</dbReference>
<dbReference type="PANTHER" id="PTHR43409:SF7">
    <property type="entry name" value="BLL1977 PROTEIN"/>
    <property type="match status" value="1"/>
</dbReference>
<feature type="domain" description="Radical SAM core" evidence="9">
    <location>
        <begin position="221"/>
        <end position="447"/>
    </location>
</feature>
<evidence type="ECO:0000256" key="3">
    <source>
        <dbReference type="ARBA" id="ARBA00022679"/>
    </source>
</evidence>
<dbReference type="PANTHER" id="PTHR43409">
    <property type="entry name" value="ANAEROBIC MAGNESIUM-PROTOPORPHYRIN IX MONOMETHYL ESTER CYCLASE-RELATED"/>
    <property type="match status" value="1"/>
</dbReference>
<name>A0ABT3T3G5_9GAMM</name>
<dbReference type="SMART" id="SM00729">
    <property type="entry name" value="Elp3"/>
    <property type="match status" value="1"/>
</dbReference>
<keyword evidence="3" id="KW-0808">Transferase</keyword>
<feature type="domain" description="B12-binding" evidence="8">
    <location>
        <begin position="9"/>
        <end position="161"/>
    </location>
</feature>
<dbReference type="CDD" id="cd02068">
    <property type="entry name" value="radical_SAM_B12_BD"/>
    <property type="match status" value="1"/>
</dbReference>
<dbReference type="Gene3D" id="3.80.30.20">
    <property type="entry name" value="tm_1862 like domain"/>
    <property type="match status" value="1"/>
</dbReference>
<protein>
    <submittedName>
        <fullName evidence="10">B12-binding domain-containing radical SAM protein</fullName>
    </submittedName>
</protein>
<organism evidence="10 11">
    <name type="scientific">Candidatus Marimicrobium litorale</name>
    <dbReference type="NCBI Taxonomy" id="2518991"/>
    <lineage>
        <taxon>Bacteria</taxon>
        <taxon>Pseudomonadati</taxon>
        <taxon>Pseudomonadota</taxon>
        <taxon>Gammaproteobacteria</taxon>
        <taxon>Cellvibrionales</taxon>
        <taxon>Halieaceae</taxon>
        <taxon>Marimicrobium</taxon>
    </lineage>
</organism>
<keyword evidence="5" id="KW-0479">Metal-binding</keyword>
<reference evidence="10" key="1">
    <citation type="submission" date="2019-02" db="EMBL/GenBank/DDBJ databases">
        <authorList>
            <person name="Li S.-H."/>
        </authorList>
    </citation>
    <scope>NUCLEOTIDE SEQUENCE</scope>
    <source>
        <strain evidence="10">IMCC11814</strain>
    </source>
</reference>
<dbReference type="SFLD" id="SFLDG01082">
    <property type="entry name" value="B12-binding_domain_containing"/>
    <property type="match status" value="1"/>
</dbReference>
<dbReference type="PROSITE" id="PS51918">
    <property type="entry name" value="RADICAL_SAM"/>
    <property type="match status" value="1"/>
</dbReference>
<dbReference type="Pfam" id="PF04055">
    <property type="entry name" value="Radical_SAM"/>
    <property type="match status" value="1"/>
</dbReference>
<keyword evidence="11" id="KW-1185">Reference proteome</keyword>